<comment type="caution">
    <text evidence="1">The sequence shown here is derived from an EMBL/GenBank/DDBJ whole genome shotgun (WGS) entry which is preliminary data.</text>
</comment>
<proteinExistence type="predicted"/>
<dbReference type="InterPro" id="IPR029044">
    <property type="entry name" value="Nucleotide-diphossugar_trans"/>
</dbReference>
<accession>A0A1F6A3X9</accession>
<gene>
    <name evidence="1" type="ORF">A2721_02790</name>
</gene>
<dbReference type="InterPro" id="IPR007577">
    <property type="entry name" value="GlycoTrfase_DXD_sugar-bd_CS"/>
</dbReference>
<protein>
    <recommendedName>
        <fullName evidence="3">Alpha 1,4-glycosyltransferase domain-containing protein</fullName>
    </recommendedName>
</protein>
<dbReference type="Pfam" id="PF04488">
    <property type="entry name" value="Gly_transf_sug"/>
    <property type="match status" value="1"/>
</dbReference>
<dbReference type="STRING" id="1798381.A2721_02790"/>
<evidence type="ECO:0000313" key="1">
    <source>
        <dbReference type="EMBL" id="OGG19430.1"/>
    </source>
</evidence>
<evidence type="ECO:0008006" key="3">
    <source>
        <dbReference type="Google" id="ProtNLM"/>
    </source>
</evidence>
<reference evidence="1 2" key="1">
    <citation type="journal article" date="2016" name="Nat. Commun.">
        <title>Thousands of microbial genomes shed light on interconnected biogeochemical processes in an aquifer system.</title>
        <authorList>
            <person name="Anantharaman K."/>
            <person name="Brown C.T."/>
            <person name="Hug L.A."/>
            <person name="Sharon I."/>
            <person name="Castelle C.J."/>
            <person name="Probst A.J."/>
            <person name="Thomas B.C."/>
            <person name="Singh A."/>
            <person name="Wilkins M.J."/>
            <person name="Karaoz U."/>
            <person name="Brodie E.L."/>
            <person name="Williams K.H."/>
            <person name="Hubbard S.S."/>
            <person name="Banfield J.F."/>
        </authorList>
    </citation>
    <scope>NUCLEOTIDE SEQUENCE [LARGE SCALE GENOMIC DNA]</scope>
</reference>
<dbReference type="SUPFAM" id="SSF53448">
    <property type="entry name" value="Nucleotide-diphospho-sugar transferases"/>
    <property type="match status" value="1"/>
</dbReference>
<evidence type="ECO:0000313" key="2">
    <source>
        <dbReference type="Proteomes" id="UP000177871"/>
    </source>
</evidence>
<dbReference type="Gene3D" id="3.90.550.20">
    <property type="match status" value="1"/>
</dbReference>
<dbReference type="PANTHER" id="PTHR46830:SF2">
    <property type="entry name" value="ALPHA-1,4-N-ACETYLGLUCOSAMINYLTRANSFERASE"/>
    <property type="match status" value="1"/>
</dbReference>
<dbReference type="PANTHER" id="PTHR46830">
    <property type="entry name" value="TRANSFERASE, PUTATIVE-RELATED"/>
    <property type="match status" value="1"/>
</dbReference>
<name>A0A1F6A3X9_9BACT</name>
<dbReference type="Proteomes" id="UP000177871">
    <property type="component" value="Unassembled WGS sequence"/>
</dbReference>
<dbReference type="EMBL" id="MFJK01000007">
    <property type="protein sequence ID" value="OGG19430.1"/>
    <property type="molecule type" value="Genomic_DNA"/>
</dbReference>
<organism evidence="1 2">
    <name type="scientific">Candidatus Gottesmanbacteria bacterium RIFCSPHIGHO2_01_FULL_47_48</name>
    <dbReference type="NCBI Taxonomy" id="1798381"/>
    <lineage>
        <taxon>Bacteria</taxon>
        <taxon>Candidatus Gottesmaniibacteriota</taxon>
    </lineage>
</organism>
<sequence length="267" mass="30969">MIPNIFHFCYFGGRPYSLVDYLAVKSAFDVNHPEKMYMYVDHEPTGPYWQKAKPYLEIVSTFPPATFAGVPVPHPAHKADIVRLQKLLPLGGVYLDNDVICAKPFAPLYKYPLVLGKEIWNGTRLKIYAENAWVCLCSAVVLAQPNSPFLSRWLEGFDPTKSLWRGFRSTGPQDRYYSEISIKYPRFLAQNYPEEIHVEERESFFNPGYTDEELIPFFEDSHPELFEGAYCHHLWANASYDRYLKTLTEQDIKNSDTSFARLAQRFI</sequence>
<dbReference type="AlphaFoldDB" id="A0A1F6A3X9"/>